<dbReference type="CDD" id="cd03143">
    <property type="entry name" value="A4_beta-galactosidase_middle_domain"/>
    <property type="match status" value="1"/>
</dbReference>
<accession>A0ABW0HLN3</accession>
<evidence type="ECO:0000313" key="2">
    <source>
        <dbReference type="Proteomes" id="UP001596113"/>
    </source>
</evidence>
<dbReference type="Gene3D" id="2.60.120.260">
    <property type="entry name" value="Galactose-binding domain-like"/>
    <property type="match status" value="1"/>
</dbReference>
<dbReference type="Pfam" id="PF17132">
    <property type="entry name" value="Glyco_hydro_106"/>
    <property type="match status" value="1"/>
</dbReference>
<evidence type="ECO:0000313" key="1">
    <source>
        <dbReference type="EMBL" id="MFC5401146.1"/>
    </source>
</evidence>
<dbReference type="RefSeq" id="WP_378128427.1">
    <property type="nucleotide sequence ID" value="NZ_JBHSMI010000001.1"/>
</dbReference>
<proteinExistence type="predicted"/>
<sequence length="888" mass="101076">MSGNSKLQELLAGEERNYILPFLWQRGEEEAVIREELARIREAGIRAVCVESRPHPDMLGPKWWRDMDIIMDEARTHGMKIWVFDDDHFPTGHAAGKVKEAPLEHQRQFLSERRIDARGPDPEASFLLRPWSVLDGARPVGAAAARRDPVTGKLDGEFIPIDLKASVQDGVLYWPVPEGFWTICLFVVTREGGDERRKDYLNPIVPESTQILIDTIYEAYYARYKDDFGAAFAGFFSDEPGFYNSKASYDYASGLGDAKMALPWRDDLLELLEAEYGPNLRRHLPLLWHEGGPHTFALRYAYMNVVSKLYAEHFSGRIGRWCEERGVAYIGHLMEDNNVHARLGCGAGHFFRALEGQDMSGLDVVLWQIVPGFDEMSFSWMGGETDSVFFHYGMTKMATSLGHIDPRKRGRTFCEIFGAYGWAEGLKLMKWLTDHMLVRGVNHFVPHAFSQKDFPDWDCPPHFYARGYNPQFRYYGLLNAYTNRLCHLLNDGQHVATAAVLYHAEAEWSGEAMLFQEPVKQLMQRQIDCDVLPEDKLLCSSVIQGELAVHEERYRCLIVPCAEALPIELIAKLSELAESGLQIVFVDSLPQRASQAVPYAEPLRRLEAQAKVVVVPLLRLADTLREWGMYELETSEKQPYLRAYQYRHDRLETVMLFNEHPEEKLNTRVILPGEGVWLRYDAFGNTLERIGEGRKYAHDLTLSAYESAVLLRIPHDEEANYPIGPSQTVPTSESTSRLIEPTEWHVSLVSAQEYPEFKPWGTLTSLRNISARDLLPRFSGTIKYECQVRDEEAAGSVWLDLGQVYETAQVWVNGREAGVRLCAPYVWDISEFWQQGMNELTVEVTNTLAKDQQDWFSKFVQQEPSGLLGPVKLLRPSTISVGSAGSGE</sequence>
<dbReference type="InterPro" id="IPR008979">
    <property type="entry name" value="Galactose-bd-like_sf"/>
</dbReference>
<dbReference type="Proteomes" id="UP001596113">
    <property type="component" value="Unassembled WGS sequence"/>
</dbReference>
<dbReference type="SUPFAM" id="SSF49785">
    <property type="entry name" value="Galactose-binding domain-like"/>
    <property type="match status" value="1"/>
</dbReference>
<dbReference type="PANTHER" id="PTHR36848:SF2">
    <property type="entry name" value="SECRETED PROTEIN"/>
    <property type="match status" value="1"/>
</dbReference>
<dbReference type="InterPro" id="IPR053161">
    <property type="entry name" value="Ulvan_degrading_GH"/>
</dbReference>
<gene>
    <name evidence="1" type="ORF">ACFPOF_00170</name>
</gene>
<organism evidence="1 2">
    <name type="scientific">Cohnella soli</name>
    <dbReference type="NCBI Taxonomy" id="425005"/>
    <lineage>
        <taxon>Bacteria</taxon>
        <taxon>Bacillati</taxon>
        <taxon>Bacillota</taxon>
        <taxon>Bacilli</taxon>
        <taxon>Bacillales</taxon>
        <taxon>Paenibacillaceae</taxon>
        <taxon>Cohnella</taxon>
    </lineage>
</organism>
<dbReference type="NCBIfam" id="NF045579">
    <property type="entry name" value="rhamnoside_JR"/>
    <property type="match status" value="1"/>
</dbReference>
<name>A0ABW0HLN3_9BACL</name>
<dbReference type="EMBL" id="JBHSMI010000001">
    <property type="protein sequence ID" value="MFC5401146.1"/>
    <property type="molecule type" value="Genomic_DNA"/>
</dbReference>
<keyword evidence="2" id="KW-1185">Reference proteome</keyword>
<reference evidence="2" key="1">
    <citation type="journal article" date="2019" name="Int. J. Syst. Evol. Microbiol.">
        <title>The Global Catalogue of Microorganisms (GCM) 10K type strain sequencing project: providing services to taxonomists for standard genome sequencing and annotation.</title>
        <authorList>
            <consortium name="The Broad Institute Genomics Platform"/>
            <consortium name="The Broad Institute Genome Sequencing Center for Infectious Disease"/>
            <person name="Wu L."/>
            <person name="Ma J."/>
        </authorList>
    </citation>
    <scope>NUCLEOTIDE SEQUENCE [LARGE SCALE GENOMIC DNA]</scope>
    <source>
        <strain evidence="2">CGMCC 1.18575</strain>
    </source>
</reference>
<dbReference type="PANTHER" id="PTHR36848">
    <property type="entry name" value="DNA-BINDING PROTEIN (PUTATIVE SECRETED PROTEIN)-RELATED"/>
    <property type="match status" value="1"/>
</dbReference>
<protein>
    <submittedName>
        <fullName evidence="1">Glycosylhydrolase-like jelly roll fold domain-containing protein</fullName>
    </submittedName>
</protein>
<comment type="caution">
    <text evidence="1">The sequence shown here is derived from an EMBL/GenBank/DDBJ whole genome shotgun (WGS) entry which is preliminary data.</text>
</comment>